<reference evidence="2" key="2">
    <citation type="submission" date="2020-06" db="EMBL/GenBank/DDBJ databases">
        <authorList>
            <person name="Sheffer M."/>
        </authorList>
    </citation>
    <scope>NUCLEOTIDE SEQUENCE</scope>
</reference>
<dbReference type="Pfam" id="PF00147">
    <property type="entry name" value="Fibrinogen_C"/>
    <property type="match status" value="1"/>
</dbReference>
<evidence type="ECO:0000313" key="2">
    <source>
        <dbReference type="EMBL" id="KAF8788042.1"/>
    </source>
</evidence>
<accession>A0A8T0FCI9</accession>
<dbReference type="AlphaFoldDB" id="A0A8T0FCI9"/>
<dbReference type="EMBL" id="JABXBU010000015">
    <property type="protein sequence ID" value="KAF8788042.1"/>
    <property type="molecule type" value="Genomic_DNA"/>
</dbReference>
<dbReference type="SMART" id="SM00186">
    <property type="entry name" value="FBG"/>
    <property type="match status" value="1"/>
</dbReference>
<keyword evidence="3" id="KW-1185">Reference proteome</keyword>
<reference evidence="2" key="1">
    <citation type="journal article" date="2020" name="bioRxiv">
        <title>Chromosome-level reference genome of the European wasp spider Argiope bruennichi: a resource for studies on range expansion and evolutionary adaptation.</title>
        <authorList>
            <person name="Sheffer M.M."/>
            <person name="Hoppe A."/>
            <person name="Krehenwinkel H."/>
            <person name="Uhl G."/>
            <person name="Kuss A.W."/>
            <person name="Jensen L."/>
            <person name="Jensen C."/>
            <person name="Gillespie R.G."/>
            <person name="Hoff K.J."/>
            <person name="Prost S."/>
        </authorList>
    </citation>
    <scope>NUCLEOTIDE SEQUENCE</scope>
</reference>
<proteinExistence type="predicted"/>
<protein>
    <submittedName>
        <fullName evidence="2">Techylectin-5B like protein</fullName>
    </submittedName>
</protein>
<dbReference type="Proteomes" id="UP000807504">
    <property type="component" value="Unassembled WGS sequence"/>
</dbReference>
<evidence type="ECO:0000259" key="1">
    <source>
        <dbReference type="PROSITE" id="PS51406"/>
    </source>
</evidence>
<dbReference type="InterPro" id="IPR014716">
    <property type="entry name" value="Fibrinogen_a/b/g_C_1"/>
</dbReference>
<sequence length="173" mass="20347">MDTDNGGWTVIQRRGKFPPQQDFYQNWQKYKTGFGNITGEFWLGNDYIYALTNQGPCKIRFDLEDAKGNRRFAVYKNFRIEDESSDYMLHVSGYSGNAGDGFKHHDGKKFSTKDRGNTGFARVLHGGFWHMDWAYVYLNGVYQPGKHEPKNIHWWEWLKNEGLAFTEMKVRLR</sequence>
<dbReference type="Gene3D" id="3.90.215.10">
    <property type="entry name" value="Gamma Fibrinogen, chain A, domain 1"/>
    <property type="match status" value="1"/>
</dbReference>
<dbReference type="PANTHER" id="PTHR19143">
    <property type="entry name" value="FIBRINOGEN/TENASCIN/ANGIOPOEITIN"/>
    <property type="match status" value="1"/>
</dbReference>
<dbReference type="SUPFAM" id="SSF56496">
    <property type="entry name" value="Fibrinogen C-terminal domain-like"/>
    <property type="match status" value="1"/>
</dbReference>
<gene>
    <name evidence="2" type="ORF">HNY73_009579</name>
</gene>
<dbReference type="InterPro" id="IPR002181">
    <property type="entry name" value="Fibrinogen_a/b/g_C_dom"/>
</dbReference>
<dbReference type="PROSITE" id="PS51406">
    <property type="entry name" value="FIBRINOGEN_C_2"/>
    <property type="match status" value="1"/>
</dbReference>
<comment type="caution">
    <text evidence="2">The sequence shown here is derived from an EMBL/GenBank/DDBJ whole genome shotgun (WGS) entry which is preliminary data.</text>
</comment>
<dbReference type="InterPro" id="IPR050373">
    <property type="entry name" value="Fibrinogen_C-term_domain"/>
</dbReference>
<evidence type="ECO:0000313" key="3">
    <source>
        <dbReference type="Proteomes" id="UP000807504"/>
    </source>
</evidence>
<organism evidence="2 3">
    <name type="scientific">Argiope bruennichi</name>
    <name type="common">Wasp spider</name>
    <name type="synonym">Aranea bruennichi</name>
    <dbReference type="NCBI Taxonomy" id="94029"/>
    <lineage>
        <taxon>Eukaryota</taxon>
        <taxon>Metazoa</taxon>
        <taxon>Ecdysozoa</taxon>
        <taxon>Arthropoda</taxon>
        <taxon>Chelicerata</taxon>
        <taxon>Arachnida</taxon>
        <taxon>Araneae</taxon>
        <taxon>Araneomorphae</taxon>
        <taxon>Entelegynae</taxon>
        <taxon>Araneoidea</taxon>
        <taxon>Araneidae</taxon>
        <taxon>Argiope</taxon>
    </lineage>
</organism>
<dbReference type="GO" id="GO:0005615">
    <property type="term" value="C:extracellular space"/>
    <property type="evidence" value="ECO:0007669"/>
    <property type="project" value="TreeGrafter"/>
</dbReference>
<name>A0A8T0FCI9_ARGBR</name>
<dbReference type="PANTHER" id="PTHR19143:SF458">
    <property type="entry name" value="FIBRINOGEN C-TERMINAL DOMAIN-CONTAINING PROTEIN-RELATED"/>
    <property type="match status" value="1"/>
</dbReference>
<feature type="domain" description="Fibrinogen C-terminal" evidence="1">
    <location>
        <begin position="1"/>
        <end position="173"/>
    </location>
</feature>
<dbReference type="InterPro" id="IPR036056">
    <property type="entry name" value="Fibrinogen-like_C"/>
</dbReference>